<dbReference type="Proteomes" id="UP000239549">
    <property type="component" value="Unassembled WGS sequence"/>
</dbReference>
<dbReference type="AlphaFoldDB" id="A0A2L2XFQ7"/>
<dbReference type="SUPFAM" id="SSF53850">
    <property type="entry name" value="Periplasmic binding protein-like II"/>
    <property type="match status" value="1"/>
</dbReference>
<comment type="caution">
    <text evidence="2">The sequence shown here is derived from an EMBL/GenBank/DDBJ whole genome shotgun (WGS) entry which is preliminary data.</text>
</comment>
<dbReference type="Gene3D" id="3.40.190.10">
    <property type="entry name" value="Periplasmic binding protein-like II"/>
    <property type="match status" value="2"/>
</dbReference>
<reference evidence="3" key="1">
    <citation type="submission" date="2018-02" db="EMBL/GenBank/DDBJ databases">
        <title>Genome sequence of Desulfocucumis palustris strain NAW-5.</title>
        <authorList>
            <person name="Watanabe M."/>
            <person name="Kojima H."/>
            <person name="Fukui M."/>
        </authorList>
    </citation>
    <scope>NUCLEOTIDE SEQUENCE [LARGE SCALE GENOMIC DNA]</scope>
    <source>
        <strain evidence="3">NAW-5</strain>
    </source>
</reference>
<proteinExistence type="predicted"/>
<dbReference type="EMBL" id="BFAV01000157">
    <property type="protein sequence ID" value="GBF35068.1"/>
    <property type="molecule type" value="Genomic_DNA"/>
</dbReference>
<sequence>MFKYYKRGFSIILALLLLAALVAGCGSKPAEDKKAEEKQPAEKKFVNIATGGTAGVYYPLGGAIAEILNKNVAGVNATAQSTGASVANINMLKDGSVQIAFVQNDIAFYAANGQEMFKDKKVDGLKGLATLYNECIQIVTLDKTGITDIDGLKGKRVAVGAAGSGTEANARQILESYGITYNDIKPQYLSFAEAANNLKDGNVDAAFVTAGFPTAAIQDIAAQHKVVLLPVPADSADKLIAKYPFYTKVVIPANTYPNQDKEVTAVTVRSMLAITDKMDEQMAYDVVKAIYSNLDSLEAAHAVGKNITKETAQEGMSIPLHPGAEKFFKE</sequence>
<dbReference type="InterPro" id="IPR011852">
    <property type="entry name" value="TRAP_TAXI"/>
</dbReference>
<evidence type="ECO:0000256" key="1">
    <source>
        <dbReference type="SAM" id="SignalP"/>
    </source>
</evidence>
<dbReference type="RefSeq" id="WP_104373201.1">
    <property type="nucleotide sequence ID" value="NZ_BFAV01000157.1"/>
</dbReference>
<dbReference type="PANTHER" id="PTHR42941:SF1">
    <property type="entry name" value="SLL1037 PROTEIN"/>
    <property type="match status" value="1"/>
</dbReference>
<evidence type="ECO:0000313" key="3">
    <source>
        <dbReference type="Proteomes" id="UP000239549"/>
    </source>
</evidence>
<keyword evidence="1" id="KW-0732">Signal</keyword>
<organism evidence="2 3">
    <name type="scientific">Desulfocucumis palustris</name>
    <dbReference type="NCBI Taxonomy" id="1898651"/>
    <lineage>
        <taxon>Bacteria</taxon>
        <taxon>Bacillati</taxon>
        <taxon>Bacillota</taxon>
        <taxon>Clostridia</taxon>
        <taxon>Eubacteriales</taxon>
        <taxon>Desulfocucumaceae</taxon>
        <taxon>Desulfocucumis</taxon>
    </lineage>
</organism>
<accession>A0A2L2XFQ7</accession>
<keyword evidence="3" id="KW-1185">Reference proteome</keyword>
<protein>
    <submittedName>
        <fullName evidence="2">TRAP transporter solute receptor</fullName>
    </submittedName>
</protein>
<feature type="chain" id="PRO_5038537473" evidence="1">
    <location>
        <begin position="31"/>
        <end position="330"/>
    </location>
</feature>
<dbReference type="PROSITE" id="PS51257">
    <property type="entry name" value="PROKAR_LIPOPROTEIN"/>
    <property type="match status" value="1"/>
</dbReference>
<dbReference type="OrthoDB" id="9776669at2"/>
<feature type="signal peptide" evidence="1">
    <location>
        <begin position="1"/>
        <end position="30"/>
    </location>
</feature>
<dbReference type="Pfam" id="PF16868">
    <property type="entry name" value="NMT1_3"/>
    <property type="match status" value="1"/>
</dbReference>
<dbReference type="PANTHER" id="PTHR42941">
    <property type="entry name" value="SLL1037 PROTEIN"/>
    <property type="match status" value="1"/>
</dbReference>
<evidence type="ECO:0000313" key="2">
    <source>
        <dbReference type="EMBL" id="GBF35068.1"/>
    </source>
</evidence>
<gene>
    <name evidence="2" type="ORF">DCCM_4191</name>
</gene>
<dbReference type="NCBIfam" id="TIGR02122">
    <property type="entry name" value="TRAP_TAXI"/>
    <property type="match status" value="1"/>
</dbReference>
<keyword evidence="2" id="KW-0675">Receptor</keyword>
<dbReference type="CDD" id="cd13567">
    <property type="entry name" value="PBP2_TtGluBP"/>
    <property type="match status" value="1"/>
</dbReference>
<name>A0A2L2XFQ7_9FIRM</name>